<evidence type="ECO:0000313" key="3">
    <source>
        <dbReference type="Proteomes" id="UP001166251"/>
    </source>
</evidence>
<feature type="signal peptide" evidence="1">
    <location>
        <begin position="1"/>
        <end position="23"/>
    </location>
</feature>
<proteinExistence type="predicted"/>
<evidence type="ECO:0000256" key="1">
    <source>
        <dbReference type="SAM" id="SignalP"/>
    </source>
</evidence>
<name>A0ABS7EJ69_9GAMM</name>
<keyword evidence="3" id="KW-1185">Reference proteome</keyword>
<accession>A0ABS7EJ69</accession>
<keyword evidence="1" id="KW-0732">Signal</keyword>
<comment type="caution">
    <text evidence="2">The sequence shown here is derived from an EMBL/GenBank/DDBJ whole genome shotgun (WGS) entry which is preliminary data.</text>
</comment>
<protein>
    <recommendedName>
        <fullName evidence="4">Lipoprotein</fullName>
    </recommendedName>
</protein>
<evidence type="ECO:0008006" key="4">
    <source>
        <dbReference type="Google" id="ProtNLM"/>
    </source>
</evidence>
<dbReference type="EMBL" id="JAHZSS010000022">
    <property type="protein sequence ID" value="MBW8192402.1"/>
    <property type="molecule type" value="Genomic_DNA"/>
</dbReference>
<gene>
    <name evidence="2" type="ORF">K0504_15295</name>
</gene>
<reference evidence="2" key="1">
    <citation type="submission" date="2021-07" db="EMBL/GenBank/DDBJ databases">
        <title>Neiella marina sp. nov., isolated from the intestinal content of sea cucumber Apostichopus japonicus.</title>
        <authorList>
            <person name="Bai X."/>
        </authorList>
    </citation>
    <scope>NUCLEOTIDE SEQUENCE</scope>
    <source>
        <strain evidence="2">126</strain>
    </source>
</reference>
<organism evidence="2 3">
    <name type="scientific">Neiella holothuriorum</name>
    <dbReference type="NCBI Taxonomy" id="2870530"/>
    <lineage>
        <taxon>Bacteria</taxon>
        <taxon>Pseudomonadati</taxon>
        <taxon>Pseudomonadota</taxon>
        <taxon>Gammaproteobacteria</taxon>
        <taxon>Alteromonadales</taxon>
        <taxon>Echinimonadaceae</taxon>
        <taxon>Neiella</taxon>
    </lineage>
</organism>
<dbReference type="PROSITE" id="PS51257">
    <property type="entry name" value="PROKAR_LIPOPROTEIN"/>
    <property type="match status" value="1"/>
</dbReference>
<feature type="chain" id="PRO_5047488292" description="Lipoprotein" evidence="1">
    <location>
        <begin position="24"/>
        <end position="93"/>
    </location>
</feature>
<evidence type="ECO:0000313" key="2">
    <source>
        <dbReference type="EMBL" id="MBW8192402.1"/>
    </source>
</evidence>
<dbReference type="RefSeq" id="WP_220105026.1">
    <property type="nucleotide sequence ID" value="NZ_JAHZSS010000022.1"/>
</dbReference>
<dbReference type="Proteomes" id="UP001166251">
    <property type="component" value="Unassembled WGS sequence"/>
</dbReference>
<sequence>MRCLLPFTLIVAALVTGCSSSNTCENIEDINAQRRECEELSKRIRQTESVVVRTNLQEIYEKQCVDIRFYRDGFDDSHICSTRDRDEQQPTEE</sequence>